<feature type="compositionally biased region" description="Polar residues" evidence="1">
    <location>
        <begin position="1"/>
        <end position="22"/>
    </location>
</feature>
<accession>A0ABP0BFI1</accession>
<feature type="region of interest" description="Disordered" evidence="1">
    <location>
        <begin position="1"/>
        <end position="25"/>
    </location>
</feature>
<protein>
    <submittedName>
        <fullName evidence="2">Uncharacterized protein</fullName>
    </submittedName>
</protein>
<name>A0ABP0BFI1_9PEZI</name>
<keyword evidence="3" id="KW-1185">Reference proteome</keyword>
<comment type="caution">
    <text evidence="2">The sequence shown here is derived from an EMBL/GenBank/DDBJ whole genome shotgun (WGS) entry which is preliminary data.</text>
</comment>
<proteinExistence type="predicted"/>
<dbReference type="EMBL" id="CAWUHB010000014">
    <property type="protein sequence ID" value="CAK7217910.1"/>
    <property type="molecule type" value="Genomic_DNA"/>
</dbReference>
<sequence length="257" mass="27448">MLPVFASSSSTSLPPEQQTWKGATTYPTTVTRSWTRTLTAKPTVRATAASVNTDIVTVQTVTLYEAWPSSPNPEQFPYTLLQTAVTSRQLYSPAHTDASGKAAAPATGGPLSIANVAPSATSARTVTSTWLLWDTSPTDLAVGQALPACEKPGGHRCATPNLKQDTRCAERGLATACHSQCKIRRVEGWDVWQCHKVGDGTSRIKSPSGGNDNDNETTDTRMGALGRVCTDSIGFWEQLLEPCDTMDHGHDCPPCNG</sequence>
<feature type="compositionally biased region" description="Polar residues" evidence="1">
    <location>
        <begin position="203"/>
        <end position="212"/>
    </location>
</feature>
<evidence type="ECO:0000313" key="2">
    <source>
        <dbReference type="EMBL" id="CAK7217910.1"/>
    </source>
</evidence>
<evidence type="ECO:0000256" key="1">
    <source>
        <dbReference type="SAM" id="MobiDB-lite"/>
    </source>
</evidence>
<reference evidence="2 3" key="1">
    <citation type="submission" date="2024-01" db="EMBL/GenBank/DDBJ databases">
        <authorList>
            <person name="Allen C."/>
            <person name="Tagirdzhanova G."/>
        </authorList>
    </citation>
    <scope>NUCLEOTIDE SEQUENCE [LARGE SCALE GENOMIC DNA]</scope>
</reference>
<feature type="region of interest" description="Disordered" evidence="1">
    <location>
        <begin position="200"/>
        <end position="220"/>
    </location>
</feature>
<gene>
    <name evidence="2" type="ORF">SCUCBS95973_003308</name>
</gene>
<organism evidence="2 3">
    <name type="scientific">Sporothrix curviconia</name>
    <dbReference type="NCBI Taxonomy" id="1260050"/>
    <lineage>
        <taxon>Eukaryota</taxon>
        <taxon>Fungi</taxon>
        <taxon>Dikarya</taxon>
        <taxon>Ascomycota</taxon>
        <taxon>Pezizomycotina</taxon>
        <taxon>Sordariomycetes</taxon>
        <taxon>Sordariomycetidae</taxon>
        <taxon>Ophiostomatales</taxon>
        <taxon>Ophiostomataceae</taxon>
        <taxon>Sporothrix</taxon>
    </lineage>
</organism>
<dbReference type="Proteomes" id="UP001642405">
    <property type="component" value="Unassembled WGS sequence"/>
</dbReference>
<evidence type="ECO:0000313" key="3">
    <source>
        <dbReference type="Proteomes" id="UP001642405"/>
    </source>
</evidence>